<keyword evidence="1" id="KW-0732">Signal</keyword>
<evidence type="ECO:0000313" key="4">
    <source>
        <dbReference type="Proteomes" id="UP000501387"/>
    </source>
</evidence>
<evidence type="ECO:0000313" key="3">
    <source>
        <dbReference type="EMBL" id="QIM15310.1"/>
    </source>
</evidence>
<proteinExistence type="predicted"/>
<name>A0A6G8FFU9_9MICO</name>
<dbReference type="KEGG" id="lins:G7067_00985"/>
<dbReference type="SMART" id="SM00062">
    <property type="entry name" value="PBPb"/>
    <property type="match status" value="1"/>
</dbReference>
<dbReference type="InterPro" id="IPR001638">
    <property type="entry name" value="Solute-binding_3/MltF_N"/>
</dbReference>
<dbReference type="PANTHER" id="PTHR35936">
    <property type="entry name" value="MEMBRANE-BOUND LYTIC MUREIN TRANSGLYCOSYLASE F"/>
    <property type="match status" value="1"/>
</dbReference>
<protein>
    <submittedName>
        <fullName evidence="3">Amino acid ABC transporter substrate-binding protein</fullName>
    </submittedName>
</protein>
<dbReference type="AlphaFoldDB" id="A0A6G8FFU9"/>
<dbReference type="CDD" id="cd13530">
    <property type="entry name" value="PBP2_peptides_like"/>
    <property type="match status" value="1"/>
</dbReference>
<organism evidence="3 4">
    <name type="scientific">Leucobacter insecticola</name>
    <dbReference type="NCBI Taxonomy" id="2714934"/>
    <lineage>
        <taxon>Bacteria</taxon>
        <taxon>Bacillati</taxon>
        <taxon>Actinomycetota</taxon>
        <taxon>Actinomycetes</taxon>
        <taxon>Micrococcales</taxon>
        <taxon>Microbacteriaceae</taxon>
        <taxon>Leucobacter</taxon>
    </lineage>
</organism>
<evidence type="ECO:0000259" key="2">
    <source>
        <dbReference type="SMART" id="SM00062"/>
    </source>
</evidence>
<dbReference type="Proteomes" id="UP000501387">
    <property type="component" value="Chromosome"/>
</dbReference>
<dbReference type="SUPFAM" id="SSF53850">
    <property type="entry name" value="Periplasmic binding protein-like II"/>
    <property type="match status" value="1"/>
</dbReference>
<dbReference type="PANTHER" id="PTHR35936:SF17">
    <property type="entry name" value="ARGININE-BINDING EXTRACELLULAR PROTEIN ARTP"/>
    <property type="match status" value="1"/>
</dbReference>
<dbReference type="EMBL" id="CP049934">
    <property type="protein sequence ID" value="QIM15310.1"/>
    <property type="molecule type" value="Genomic_DNA"/>
</dbReference>
<feature type="domain" description="Solute-binding protein family 3/N-terminal" evidence="2">
    <location>
        <begin position="1"/>
        <end position="221"/>
    </location>
</feature>
<keyword evidence="4" id="KW-1185">Reference proteome</keyword>
<dbReference type="Gene3D" id="3.40.190.10">
    <property type="entry name" value="Periplasmic binding protein-like II"/>
    <property type="match status" value="2"/>
</dbReference>
<dbReference type="Pfam" id="PF00497">
    <property type="entry name" value="SBP_bac_3"/>
    <property type="match status" value="1"/>
</dbReference>
<dbReference type="RefSeq" id="WP_166321355.1">
    <property type="nucleotide sequence ID" value="NZ_CP049934.1"/>
</dbReference>
<sequence>MTSNDAPFSFVDEKTGELTGIDGEMLNAMAEELDWNIEVVVTDFATMPQSVLSKKADLIADGLYVTEDRQKTLSFSDTWYTQGEGMLVPANSTLTSRDDAKGKSIGVMTGTTHLEIAQSLTDEKNIKMYDSQANLLQAVANGQVDAAFTDQAVVAWSLVQNPNDKVKLVSPYEPYFPGTIAAAFRQDSDSDELREALNGALADLKATPKYLEILQKYGLGSDNAAK</sequence>
<evidence type="ECO:0000256" key="1">
    <source>
        <dbReference type="ARBA" id="ARBA00022729"/>
    </source>
</evidence>
<gene>
    <name evidence="3" type="ORF">G7067_00985</name>
</gene>
<reference evidence="3 4" key="1">
    <citation type="submission" date="2020-03" db="EMBL/GenBank/DDBJ databases">
        <title>Leucobacter sp. nov., isolated from beetles.</title>
        <authorList>
            <person name="Hyun D.-W."/>
            <person name="Bae J.-W."/>
        </authorList>
    </citation>
    <scope>NUCLEOTIDE SEQUENCE [LARGE SCALE GENOMIC DNA]</scope>
    <source>
        <strain evidence="3 4">HDW9B</strain>
    </source>
</reference>
<accession>A0A6G8FFU9</accession>